<keyword evidence="1 12" id="KW-0808">Transferase</keyword>
<evidence type="ECO:0000256" key="9">
    <source>
        <dbReference type="ARBA" id="ARBA00051693"/>
    </source>
</evidence>
<dbReference type="Proteomes" id="UP000238479">
    <property type="component" value="Chromosome 2"/>
</dbReference>
<dbReference type="InterPro" id="IPR011009">
    <property type="entry name" value="Kinase-like_dom_sf"/>
</dbReference>
<dbReference type="PROSITE" id="PS50011">
    <property type="entry name" value="PROTEIN_KINASE_DOM"/>
    <property type="match status" value="1"/>
</dbReference>
<evidence type="ECO:0000256" key="1">
    <source>
        <dbReference type="ARBA" id="ARBA00022679"/>
    </source>
</evidence>
<evidence type="ECO:0000256" key="10">
    <source>
        <dbReference type="SAM" id="MobiDB-lite"/>
    </source>
</evidence>
<keyword evidence="4" id="KW-0067">ATP-binding</keyword>
<reference evidence="12 13" key="1">
    <citation type="journal article" date="2018" name="Nat. Genet.">
        <title>The Rosa genome provides new insights in the design of modern roses.</title>
        <authorList>
            <person name="Bendahmane M."/>
        </authorList>
    </citation>
    <scope>NUCLEOTIDE SEQUENCE [LARGE SCALE GENOMIC DNA]</scope>
    <source>
        <strain evidence="13">cv. Old Blush</strain>
    </source>
</reference>
<dbReference type="STRING" id="74649.A0A2P6RZU9"/>
<sequence length="294" mass="32918">MDQSSEPQPLPPSPSSSPPGPESLPINFSELERDKKPIRSGAGGTVYKAVHKPTGRLYAVKVIDGIDFRDYSVRRQIIQEFQVLRDVANPNIVKCYDMFNHNDDIYVLLEYMEGGSLKGKYINNEKALSDLARQILTGLTFLHGRHVAHMDIKPSNLLINSRHEVKIADFVGRVLAKTMDPCNSSVGNIAYMCPERINTDLNHGNFDACTGDIWSVGVSILEFYIGRYPFSAHKGDWSLMWGICMSQPPEAPIYASRELRHFIACCLQREPKKRPSAAQLLQHPFISGNSSGQK</sequence>
<evidence type="ECO:0000256" key="8">
    <source>
        <dbReference type="ARBA" id="ARBA00049299"/>
    </source>
</evidence>
<feature type="region of interest" description="Disordered" evidence="10">
    <location>
        <begin position="1"/>
        <end position="28"/>
    </location>
</feature>
<evidence type="ECO:0000256" key="3">
    <source>
        <dbReference type="ARBA" id="ARBA00022777"/>
    </source>
</evidence>
<evidence type="ECO:0000256" key="5">
    <source>
        <dbReference type="ARBA" id="ARBA00038035"/>
    </source>
</evidence>
<dbReference type="GO" id="GO:0004708">
    <property type="term" value="F:MAP kinase kinase activity"/>
    <property type="evidence" value="ECO:0007669"/>
    <property type="project" value="UniProtKB-EC"/>
</dbReference>
<proteinExistence type="inferred from homology"/>
<dbReference type="GO" id="GO:0051707">
    <property type="term" value="P:response to other organism"/>
    <property type="evidence" value="ECO:0007669"/>
    <property type="project" value="UniProtKB-ARBA"/>
</dbReference>
<dbReference type="Gene3D" id="3.30.200.20">
    <property type="entry name" value="Phosphorylase Kinase, domain 1"/>
    <property type="match status" value="1"/>
</dbReference>
<comment type="catalytic activity">
    <reaction evidence="9">
        <text>L-tyrosyl-[protein] + ATP = O-phospho-L-tyrosyl-[protein] + ADP + H(+)</text>
        <dbReference type="Rhea" id="RHEA:10596"/>
        <dbReference type="Rhea" id="RHEA-COMP:10136"/>
        <dbReference type="Rhea" id="RHEA-COMP:20101"/>
        <dbReference type="ChEBI" id="CHEBI:15378"/>
        <dbReference type="ChEBI" id="CHEBI:30616"/>
        <dbReference type="ChEBI" id="CHEBI:46858"/>
        <dbReference type="ChEBI" id="CHEBI:61978"/>
        <dbReference type="ChEBI" id="CHEBI:456216"/>
        <dbReference type="EC" id="2.7.12.2"/>
    </reaction>
</comment>
<comment type="caution">
    <text evidence="12">The sequence shown here is derived from an EMBL/GenBank/DDBJ whole genome shotgun (WGS) entry which is preliminary data.</text>
</comment>
<evidence type="ECO:0000256" key="2">
    <source>
        <dbReference type="ARBA" id="ARBA00022741"/>
    </source>
</evidence>
<dbReference type="GO" id="GO:0004713">
    <property type="term" value="F:protein tyrosine kinase activity"/>
    <property type="evidence" value="ECO:0007669"/>
    <property type="project" value="RHEA"/>
</dbReference>
<accession>A0A2P6RZU9</accession>
<keyword evidence="2" id="KW-0547">Nucleotide-binding</keyword>
<keyword evidence="3 12" id="KW-0418">Kinase</keyword>
<evidence type="ECO:0000313" key="12">
    <source>
        <dbReference type="EMBL" id="PRQ51968.1"/>
    </source>
</evidence>
<dbReference type="SUPFAM" id="SSF56112">
    <property type="entry name" value="Protein kinase-like (PK-like)"/>
    <property type="match status" value="1"/>
</dbReference>
<name>A0A2P6RZU9_ROSCH</name>
<dbReference type="Pfam" id="PF00069">
    <property type="entry name" value="Pkinase"/>
    <property type="match status" value="1"/>
</dbReference>
<dbReference type="GO" id="GO:0106310">
    <property type="term" value="F:protein serine kinase activity"/>
    <property type="evidence" value="ECO:0007669"/>
    <property type="project" value="RHEA"/>
</dbReference>
<dbReference type="Gramene" id="PRQ51968">
    <property type="protein sequence ID" value="PRQ51968"/>
    <property type="gene ID" value="RchiOBHm_Chr2g0150341"/>
</dbReference>
<dbReference type="SMART" id="SM00220">
    <property type="entry name" value="S_TKc"/>
    <property type="match status" value="1"/>
</dbReference>
<evidence type="ECO:0000313" key="13">
    <source>
        <dbReference type="Proteomes" id="UP000238479"/>
    </source>
</evidence>
<dbReference type="Gene3D" id="1.10.510.10">
    <property type="entry name" value="Transferase(Phosphotransferase) domain 1"/>
    <property type="match status" value="1"/>
</dbReference>
<feature type="domain" description="Protein kinase" evidence="11">
    <location>
        <begin position="32"/>
        <end position="286"/>
    </location>
</feature>
<comment type="catalytic activity">
    <reaction evidence="8">
        <text>L-threonyl-[protein] + ATP = O-phospho-L-threonyl-[protein] + ADP + H(+)</text>
        <dbReference type="Rhea" id="RHEA:46608"/>
        <dbReference type="Rhea" id="RHEA-COMP:11060"/>
        <dbReference type="Rhea" id="RHEA-COMP:11605"/>
        <dbReference type="ChEBI" id="CHEBI:15378"/>
        <dbReference type="ChEBI" id="CHEBI:30013"/>
        <dbReference type="ChEBI" id="CHEBI:30616"/>
        <dbReference type="ChEBI" id="CHEBI:61977"/>
        <dbReference type="ChEBI" id="CHEBI:456216"/>
        <dbReference type="EC" id="2.7.12.2"/>
    </reaction>
</comment>
<evidence type="ECO:0000256" key="7">
    <source>
        <dbReference type="ARBA" id="ARBA00049014"/>
    </source>
</evidence>
<gene>
    <name evidence="12" type="ORF">RchiOBHm_Chr2g0150341</name>
</gene>
<dbReference type="InterPro" id="IPR008271">
    <property type="entry name" value="Ser/Thr_kinase_AS"/>
</dbReference>
<dbReference type="OrthoDB" id="8693905at2759"/>
<dbReference type="EC" id="2.7.12.2" evidence="6"/>
<dbReference type="GO" id="GO:0005524">
    <property type="term" value="F:ATP binding"/>
    <property type="evidence" value="ECO:0007669"/>
    <property type="project" value="UniProtKB-KW"/>
</dbReference>
<feature type="compositionally biased region" description="Pro residues" evidence="10">
    <location>
        <begin position="8"/>
        <end position="22"/>
    </location>
</feature>
<dbReference type="AlphaFoldDB" id="A0A2P6RZU9"/>
<keyword evidence="13" id="KW-1185">Reference proteome</keyword>
<comment type="catalytic activity">
    <reaction evidence="7">
        <text>L-seryl-[protein] + ATP = O-phospho-L-seryl-[protein] + ADP + H(+)</text>
        <dbReference type="Rhea" id="RHEA:17989"/>
        <dbReference type="Rhea" id="RHEA-COMP:9863"/>
        <dbReference type="Rhea" id="RHEA-COMP:11604"/>
        <dbReference type="ChEBI" id="CHEBI:15378"/>
        <dbReference type="ChEBI" id="CHEBI:29999"/>
        <dbReference type="ChEBI" id="CHEBI:30616"/>
        <dbReference type="ChEBI" id="CHEBI:83421"/>
        <dbReference type="ChEBI" id="CHEBI:456216"/>
        <dbReference type="EC" id="2.7.12.2"/>
    </reaction>
</comment>
<evidence type="ECO:0000256" key="4">
    <source>
        <dbReference type="ARBA" id="ARBA00022840"/>
    </source>
</evidence>
<dbReference type="PANTHER" id="PTHR48013:SF9">
    <property type="entry name" value="DUAL SPECIFICITY MITOGEN-ACTIVATED PROTEIN KINASE KINASE 5"/>
    <property type="match status" value="1"/>
</dbReference>
<evidence type="ECO:0000256" key="6">
    <source>
        <dbReference type="ARBA" id="ARBA00038999"/>
    </source>
</evidence>
<comment type="similarity">
    <text evidence="5">Belongs to the protein kinase superfamily. STE Ser/Thr protein kinase family. MAP kinase kinase subfamily.</text>
</comment>
<dbReference type="PROSITE" id="PS00108">
    <property type="entry name" value="PROTEIN_KINASE_ST"/>
    <property type="match status" value="1"/>
</dbReference>
<protein>
    <recommendedName>
        <fullName evidence="6">mitogen-activated protein kinase kinase</fullName>
        <ecNumber evidence="6">2.7.12.2</ecNumber>
    </recommendedName>
</protein>
<dbReference type="InterPro" id="IPR000719">
    <property type="entry name" value="Prot_kinase_dom"/>
</dbReference>
<evidence type="ECO:0000259" key="11">
    <source>
        <dbReference type="PROSITE" id="PS50011"/>
    </source>
</evidence>
<dbReference type="EMBL" id="PDCK01000040">
    <property type="protein sequence ID" value="PRQ51968.1"/>
    <property type="molecule type" value="Genomic_DNA"/>
</dbReference>
<organism evidence="12 13">
    <name type="scientific">Rosa chinensis</name>
    <name type="common">China rose</name>
    <dbReference type="NCBI Taxonomy" id="74649"/>
    <lineage>
        <taxon>Eukaryota</taxon>
        <taxon>Viridiplantae</taxon>
        <taxon>Streptophyta</taxon>
        <taxon>Embryophyta</taxon>
        <taxon>Tracheophyta</taxon>
        <taxon>Spermatophyta</taxon>
        <taxon>Magnoliopsida</taxon>
        <taxon>eudicotyledons</taxon>
        <taxon>Gunneridae</taxon>
        <taxon>Pentapetalae</taxon>
        <taxon>rosids</taxon>
        <taxon>fabids</taxon>
        <taxon>Rosales</taxon>
        <taxon>Rosaceae</taxon>
        <taxon>Rosoideae</taxon>
        <taxon>Rosoideae incertae sedis</taxon>
        <taxon>Rosa</taxon>
    </lineage>
</organism>
<dbReference type="OMA" id="ISCIHED"/>
<dbReference type="PANTHER" id="PTHR48013">
    <property type="entry name" value="DUAL SPECIFICITY MITOGEN-ACTIVATED PROTEIN KINASE KINASE 5-RELATED"/>
    <property type="match status" value="1"/>
</dbReference>